<gene>
    <name evidence="3" type="ORF">ENG14_05020</name>
</gene>
<name>A0A7C0WVV3_9BACT</name>
<dbReference type="AlphaFoldDB" id="A0A7C0WVV3"/>
<evidence type="ECO:0000313" key="3">
    <source>
        <dbReference type="EMBL" id="HDL90245.1"/>
    </source>
</evidence>
<evidence type="ECO:0000256" key="1">
    <source>
        <dbReference type="ARBA" id="ARBA00022842"/>
    </source>
</evidence>
<evidence type="ECO:0000259" key="2">
    <source>
        <dbReference type="Pfam" id="PF01850"/>
    </source>
</evidence>
<dbReference type="InterPro" id="IPR044153">
    <property type="entry name" value="PIN_Pae0151-like"/>
</dbReference>
<accession>A0A7C0WVV3</accession>
<comment type="caution">
    <text evidence="3">The sequence shown here is derived from an EMBL/GenBank/DDBJ whole genome shotgun (WGS) entry which is preliminary data.</text>
</comment>
<dbReference type="PANTHER" id="PTHR35901">
    <property type="entry name" value="RIBONUCLEASE VAPC3"/>
    <property type="match status" value="1"/>
</dbReference>
<dbReference type="EMBL" id="DQZW01000238">
    <property type="protein sequence ID" value="HDL90245.1"/>
    <property type="molecule type" value="Genomic_DNA"/>
</dbReference>
<dbReference type="InterPro" id="IPR002716">
    <property type="entry name" value="PIN_dom"/>
</dbReference>
<protein>
    <submittedName>
        <fullName evidence="3">PIN domain-containing protein</fullName>
    </submittedName>
</protein>
<feature type="domain" description="PIN" evidence="2">
    <location>
        <begin position="3"/>
        <end position="121"/>
    </location>
</feature>
<reference evidence="3" key="1">
    <citation type="journal article" date="2020" name="mSystems">
        <title>Genome- and Community-Level Interaction Insights into Carbon Utilization and Element Cycling Functions of Hydrothermarchaeota in Hydrothermal Sediment.</title>
        <authorList>
            <person name="Zhou Z."/>
            <person name="Liu Y."/>
            <person name="Xu W."/>
            <person name="Pan J."/>
            <person name="Luo Z.H."/>
            <person name="Li M."/>
        </authorList>
    </citation>
    <scope>NUCLEOTIDE SEQUENCE [LARGE SCALE GENOMIC DNA]</scope>
    <source>
        <strain evidence="3">HyVt-19</strain>
    </source>
</reference>
<organism evidence="3">
    <name type="scientific">Thermodesulforhabdus norvegica</name>
    <dbReference type="NCBI Taxonomy" id="39841"/>
    <lineage>
        <taxon>Bacteria</taxon>
        <taxon>Pseudomonadati</taxon>
        <taxon>Thermodesulfobacteriota</taxon>
        <taxon>Syntrophobacteria</taxon>
        <taxon>Syntrophobacterales</taxon>
        <taxon>Thermodesulforhabdaceae</taxon>
        <taxon>Thermodesulforhabdus</taxon>
    </lineage>
</organism>
<dbReference type="Proteomes" id="UP000886355">
    <property type="component" value="Unassembled WGS sequence"/>
</dbReference>
<keyword evidence="1" id="KW-0460">Magnesium</keyword>
<dbReference type="InterPro" id="IPR029060">
    <property type="entry name" value="PIN-like_dom_sf"/>
</dbReference>
<proteinExistence type="predicted"/>
<dbReference type="InterPro" id="IPR051619">
    <property type="entry name" value="TypeII_TA_RNase_PINc/VapC"/>
</dbReference>
<sequence>MKIVADTNTFIAVALEEPEKKQIIRFTVGKELVAPEVLPFEVGNALTAMVKKRALDPNEVISAWDVVQTIPVELRRIDIQAALGLAVRFNIYAYDAYFIECALSLRCPMLTLDHRMKMVARDVGIRILE</sequence>
<dbReference type="SUPFAM" id="SSF88723">
    <property type="entry name" value="PIN domain-like"/>
    <property type="match status" value="1"/>
</dbReference>
<dbReference type="Pfam" id="PF01850">
    <property type="entry name" value="PIN"/>
    <property type="match status" value="1"/>
</dbReference>
<dbReference type="PANTHER" id="PTHR35901:SF1">
    <property type="entry name" value="EXONUCLEASE VAPC9"/>
    <property type="match status" value="1"/>
</dbReference>
<dbReference type="Gene3D" id="3.40.50.1010">
    <property type="entry name" value="5'-nuclease"/>
    <property type="match status" value="1"/>
</dbReference>
<dbReference type="CDD" id="cd09873">
    <property type="entry name" value="PIN_Pae0151-like"/>
    <property type="match status" value="1"/>
</dbReference>